<evidence type="ECO:0000256" key="4">
    <source>
        <dbReference type="ARBA" id="ARBA00023163"/>
    </source>
</evidence>
<evidence type="ECO:0000256" key="2">
    <source>
        <dbReference type="ARBA" id="ARBA00008421"/>
    </source>
</evidence>
<reference evidence="9" key="1">
    <citation type="journal article" date="2020" name="Stud. Mycol.">
        <title>101 Dothideomycetes genomes: a test case for predicting lifestyles and emergence of pathogens.</title>
        <authorList>
            <person name="Haridas S."/>
            <person name="Albert R."/>
            <person name="Binder M."/>
            <person name="Bloem J."/>
            <person name="Labutti K."/>
            <person name="Salamov A."/>
            <person name="Andreopoulos B."/>
            <person name="Baker S."/>
            <person name="Barry K."/>
            <person name="Bills G."/>
            <person name="Bluhm B."/>
            <person name="Cannon C."/>
            <person name="Castanera R."/>
            <person name="Culley D."/>
            <person name="Daum C."/>
            <person name="Ezra D."/>
            <person name="Gonzalez J."/>
            <person name="Henrissat B."/>
            <person name="Kuo A."/>
            <person name="Liang C."/>
            <person name="Lipzen A."/>
            <person name="Lutzoni F."/>
            <person name="Magnuson J."/>
            <person name="Mondo S."/>
            <person name="Nolan M."/>
            <person name="Ohm R."/>
            <person name="Pangilinan J."/>
            <person name="Park H.-J."/>
            <person name="Ramirez L."/>
            <person name="Alfaro M."/>
            <person name="Sun H."/>
            <person name="Tritt A."/>
            <person name="Yoshinaga Y."/>
            <person name="Zwiers L.-H."/>
            <person name="Turgeon B."/>
            <person name="Goodwin S."/>
            <person name="Spatafora J."/>
            <person name="Crous P."/>
            <person name="Grigoriev I."/>
        </authorList>
    </citation>
    <scope>NUCLEOTIDE SEQUENCE</scope>
    <source>
        <strain evidence="9">CBS 627.86</strain>
    </source>
</reference>
<dbReference type="PANTHER" id="PTHR11834:SF0">
    <property type="entry name" value="PROTEIN SCALLOPED"/>
    <property type="match status" value="1"/>
</dbReference>
<dbReference type="PROSITE" id="PS51088">
    <property type="entry name" value="TEA_2"/>
    <property type="match status" value="1"/>
</dbReference>
<evidence type="ECO:0000313" key="9">
    <source>
        <dbReference type="EMBL" id="KAF2107610.1"/>
    </source>
</evidence>
<evidence type="ECO:0000256" key="7">
    <source>
        <dbReference type="SAM" id="MobiDB-lite"/>
    </source>
</evidence>
<dbReference type="EMBL" id="ML977353">
    <property type="protein sequence ID" value="KAF2107610.1"/>
    <property type="molecule type" value="Genomic_DNA"/>
</dbReference>
<comment type="similarity">
    <text evidence="2">Belongs to the TEC1 family.</text>
</comment>
<dbReference type="InterPro" id="IPR000818">
    <property type="entry name" value="TEA/ATTS_dom"/>
</dbReference>
<feature type="region of interest" description="Disordered" evidence="7">
    <location>
        <begin position="1"/>
        <end position="53"/>
    </location>
</feature>
<dbReference type="Pfam" id="PF01285">
    <property type="entry name" value="TEA"/>
    <property type="match status" value="1"/>
</dbReference>
<proteinExistence type="inferred from homology"/>
<dbReference type="GO" id="GO:0000978">
    <property type="term" value="F:RNA polymerase II cis-regulatory region sequence-specific DNA binding"/>
    <property type="evidence" value="ECO:0007669"/>
    <property type="project" value="TreeGrafter"/>
</dbReference>
<evidence type="ECO:0000313" key="10">
    <source>
        <dbReference type="Proteomes" id="UP000799770"/>
    </source>
</evidence>
<dbReference type="GO" id="GO:0000981">
    <property type="term" value="F:DNA-binding transcription factor activity, RNA polymerase II-specific"/>
    <property type="evidence" value="ECO:0007669"/>
    <property type="project" value="TreeGrafter"/>
</dbReference>
<evidence type="ECO:0000259" key="8">
    <source>
        <dbReference type="PROSITE" id="PS51088"/>
    </source>
</evidence>
<dbReference type="PANTHER" id="PTHR11834">
    <property type="entry name" value="TRANSCRIPTIONAL ENHANCER FACTOR TEF RELATED"/>
    <property type="match status" value="1"/>
</dbReference>
<organism evidence="9 10">
    <name type="scientific">Lophiotrema nucula</name>
    <dbReference type="NCBI Taxonomy" id="690887"/>
    <lineage>
        <taxon>Eukaryota</taxon>
        <taxon>Fungi</taxon>
        <taxon>Dikarya</taxon>
        <taxon>Ascomycota</taxon>
        <taxon>Pezizomycotina</taxon>
        <taxon>Dothideomycetes</taxon>
        <taxon>Pleosporomycetidae</taxon>
        <taxon>Pleosporales</taxon>
        <taxon>Lophiotremataceae</taxon>
        <taxon>Lophiotrema</taxon>
    </lineage>
</organism>
<dbReference type="Proteomes" id="UP000799770">
    <property type="component" value="Unassembled WGS sequence"/>
</dbReference>
<dbReference type="OrthoDB" id="10006572at2759"/>
<dbReference type="InterPro" id="IPR050937">
    <property type="entry name" value="TEC1_TEAD_TF"/>
</dbReference>
<evidence type="ECO:0000256" key="3">
    <source>
        <dbReference type="ARBA" id="ARBA00023015"/>
    </source>
</evidence>
<dbReference type="InterPro" id="IPR038096">
    <property type="entry name" value="TEA/ATTS_sf"/>
</dbReference>
<dbReference type="Gene3D" id="6.10.20.40">
    <property type="entry name" value="TEA/ATTS domain"/>
    <property type="match status" value="1"/>
</dbReference>
<keyword evidence="3" id="KW-0805">Transcription regulation</keyword>
<feature type="region of interest" description="Disordered" evidence="7">
    <location>
        <begin position="554"/>
        <end position="583"/>
    </location>
</feature>
<evidence type="ECO:0000256" key="6">
    <source>
        <dbReference type="PROSITE-ProRule" id="PRU00505"/>
    </source>
</evidence>
<dbReference type="SMART" id="SM00426">
    <property type="entry name" value="TEA"/>
    <property type="match status" value="1"/>
</dbReference>
<gene>
    <name evidence="9" type="ORF">BDV96DRAFT_297608</name>
</gene>
<protein>
    <submittedName>
        <fullName evidence="9">TEA/ATTS domain family-domain-containing protein</fullName>
    </submittedName>
</protein>
<dbReference type="GO" id="GO:0005634">
    <property type="term" value="C:nucleus"/>
    <property type="evidence" value="ECO:0007669"/>
    <property type="project" value="UniProtKB-SubCell"/>
</dbReference>
<keyword evidence="10" id="KW-1185">Reference proteome</keyword>
<dbReference type="AlphaFoldDB" id="A0A6A5YKY6"/>
<comment type="subcellular location">
    <subcellularLocation>
        <location evidence="1">Nucleus</location>
    </subcellularLocation>
</comment>
<feature type="domain" description="TEA" evidence="8">
    <location>
        <begin position="112"/>
        <end position="186"/>
    </location>
</feature>
<evidence type="ECO:0000256" key="1">
    <source>
        <dbReference type="ARBA" id="ARBA00004123"/>
    </source>
</evidence>
<keyword evidence="5" id="KW-0539">Nucleus</keyword>
<dbReference type="PRINTS" id="PR00065">
    <property type="entry name" value="TEADOMAIN"/>
</dbReference>
<name>A0A6A5YKY6_9PLEO</name>
<evidence type="ECO:0000256" key="5">
    <source>
        <dbReference type="ARBA" id="ARBA00023242"/>
    </source>
</evidence>
<feature type="compositionally biased region" description="Polar residues" evidence="7">
    <location>
        <begin position="554"/>
        <end position="572"/>
    </location>
</feature>
<feature type="DNA-binding region" description="TEA" evidence="6">
    <location>
        <begin position="112"/>
        <end position="186"/>
    </location>
</feature>
<dbReference type="GO" id="GO:0005667">
    <property type="term" value="C:transcription regulator complex"/>
    <property type="evidence" value="ECO:0007669"/>
    <property type="project" value="TreeGrafter"/>
</dbReference>
<keyword evidence="4" id="KW-0804">Transcription</keyword>
<sequence>MELHQRSCVLPSNAPALPKPDSSIPSRVLQERSGNRRHGYADPSSSWKRSSSPVENFYTHRSGGSYFSSNLVAQLSCEKSEDQISYETRRLLQSLQRCEKYRKYRDRQPQNAKERELKWPDNMEEAFFRALVRWPPMGRRKLMHDGSLRGRNELVADSIYKETSLPRTRKQVSSHIQVLKNFFIDQPNIAIYMSTEDMGSKRSRHASSHLNHLRGRQGLGSSASRYGSPSQAGAGLWDGLDYLPSSSHGLGKLQSIQEDPSYTVTDFALWISDEKKHPTHYLSQLAKPSRHVDLNVVDLSSWQKQYREFEFMRAEGWKDRQVLVCDASIKVMTDPQPPGAELSTQFLLKSSKDLSAYDSLQCRTRFYDSGELADQGPKEGPSNMETIGKCSYDDKTGHALIPFGSNFWVKRTSKLSSELRQAKRCEETSQRSKMEMSVRRSLQYLTAMQDIWGTMRDTGDSVCLLTILWRFHQISNESGKMKWRVVNFRNLQDQRWIKHEHSDNKGLADMVTSAAATSIYTSLPLDFSQHPFPHPPHLDLESLNTSALEVMSDFSNPNSATAPTDYSQTHSIPSLTHSHDSSLHPHPHDYHNANDLDFTGGHINICLEPAINLGAYETHLHTPSLNSHANPLHALAEYDHTAHDNFEHATHHDSHTADADFADLGLGLQMQSCYPTRPTWAYQDLISRFEGIAEQTQHDFHSHPSTHQEAIAGHGVLHDGQMHNGLWKLQTGFGDDTGVGARMGVGVGVGGEGRKDSALEVGHGQAILDMIGKRDWRDV</sequence>
<accession>A0A6A5YKY6</accession>